<dbReference type="AlphaFoldDB" id="A0AAP3ALS2"/>
<keyword evidence="7" id="KW-0346">Stress response</keyword>
<comment type="caution">
    <text evidence="9">The sequence shown here is derived from an EMBL/GenBank/DDBJ whole genome shotgun (WGS) entry which is preliminary data.</text>
</comment>
<comment type="similarity">
    <text evidence="1">Belongs to the HicA mRNA interferase family.</text>
</comment>
<evidence type="ECO:0000256" key="2">
    <source>
        <dbReference type="ARBA" id="ARBA00022649"/>
    </source>
</evidence>
<evidence type="ECO:0000256" key="8">
    <source>
        <dbReference type="SAM" id="MobiDB-lite"/>
    </source>
</evidence>
<proteinExistence type="inferred from homology"/>
<dbReference type="SUPFAM" id="SSF54786">
    <property type="entry name" value="YcfA/nrd intein domain"/>
    <property type="match status" value="1"/>
</dbReference>
<accession>A0AAP3ALS2</accession>
<keyword evidence="5" id="KW-0378">Hydrolase</keyword>
<dbReference type="Proteomes" id="UP001207440">
    <property type="component" value="Unassembled WGS sequence"/>
</dbReference>
<reference evidence="9" key="1">
    <citation type="submission" date="2022-10" db="EMBL/GenBank/DDBJ databases">
        <title>Sifting through the core-genome to identify putative cross-protective antigens against Riemerella anatipestifer.</title>
        <authorList>
            <person name="Zheng X."/>
            <person name="Zhang W."/>
        </authorList>
    </citation>
    <scope>NUCLEOTIDE SEQUENCE</scope>
    <source>
        <strain evidence="9">ZWRA178</strain>
    </source>
</reference>
<keyword evidence="2" id="KW-1277">Toxin-antitoxin system</keyword>
<name>A0AAP3ALS2_RIEAN</name>
<evidence type="ECO:0000256" key="7">
    <source>
        <dbReference type="ARBA" id="ARBA00023016"/>
    </source>
</evidence>
<evidence type="ECO:0000256" key="4">
    <source>
        <dbReference type="ARBA" id="ARBA00022759"/>
    </source>
</evidence>
<dbReference type="RefSeq" id="WP_214193788.1">
    <property type="nucleotide sequence ID" value="NZ_CP081925.1"/>
</dbReference>
<dbReference type="Gene3D" id="3.30.920.30">
    <property type="entry name" value="Hypothetical protein"/>
    <property type="match status" value="1"/>
</dbReference>
<feature type="region of interest" description="Disordered" evidence="8">
    <location>
        <begin position="26"/>
        <end position="46"/>
    </location>
</feature>
<gene>
    <name evidence="9" type="ORF">OKE68_08140</name>
</gene>
<dbReference type="GO" id="GO:0016787">
    <property type="term" value="F:hydrolase activity"/>
    <property type="evidence" value="ECO:0007669"/>
    <property type="project" value="UniProtKB-KW"/>
</dbReference>
<evidence type="ECO:0000256" key="6">
    <source>
        <dbReference type="ARBA" id="ARBA00022884"/>
    </source>
</evidence>
<dbReference type="EMBL" id="JAOZYT010000050">
    <property type="protein sequence ID" value="MCW0524280.1"/>
    <property type="molecule type" value="Genomic_DNA"/>
</dbReference>
<keyword evidence="6" id="KW-0694">RNA-binding</keyword>
<evidence type="ECO:0000313" key="9">
    <source>
        <dbReference type="EMBL" id="MCW0524280.1"/>
    </source>
</evidence>
<dbReference type="GO" id="GO:0003729">
    <property type="term" value="F:mRNA binding"/>
    <property type="evidence" value="ECO:0007669"/>
    <property type="project" value="InterPro"/>
</dbReference>
<protein>
    <submittedName>
        <fullName evidence="9">Type II toxin-antitoxin system HicA family toxin</fullName>
    </submittedName>
</protein>
<keyword evidence="3" id="KW-0540">Nuclease</keyword>
<feature type="compositionally biased region" description="Basic residues" evidence="8">
    <location>
        <begin position="26"/>
        <end position="39"/>
    </location>
</feature>
<evidence type="ECO:0000256" key="3">
    <source>
        <dbReference type="ARBA" id="ARBA00022722"/>
    </source>
</evidence>
<evidence type="ECO:0000313" key="10">
    <source>
        <dbReference type="Proteomes" id="UP001207440"/>
    </source>
</evidence>
<dbReference type="Pfam" id="PF07927">
    <property type="entry name" value="HicA_toxin"/>
    <property type="match status" value="1"/>
</dbReference>
<evidence type="ECO:0000256" key="5">
    <source>
        <dbReference type="ARBA" id="ARBA00022801"/>
    </source>
</evidence>
<dbReference type="InterPro" id="IPR012933">
    <property type="entry name" value="HicA_mRNA_interferase"/>
</dbReference>
<dbReference type="InterPro" id="IPR038570">
    <property type="entry name" value="HicA_sf"/>
</dbReference>
<sequence>MKRFKVKDILKMLKDDGWYLNKHNGTSHRQFKHPTKKGKVTVNGKPSDTLSQELLNSIFKQAGWR</sequence>
<keyword evidence="4" id="KW-0255">Endonuclease</keyword>
<dbReference type="GO" id="GO:0004519">
    <property type="term" value="F:endonuclease activity"/>
    <property type="evidence" value="ECO:0007669"/>
    <property type="project" value="UniProtKB-KW"/>
</dbReference>
<organism evidence="9 10">
    <name type="scientific">Riemerella anatipestifer</name>
    <name type="common">Moraxella anatipestifer</name>
    <dbReference type="NCBI Taxonomy" id="34085"/>
    <lineage>
        <taxon>Bacteria</taxon>
        <taxon>Pseudomonadati</taxon>
        <taxon>Bacteroidota</taxon>
        <taxon>Flavobacteriia</taxon>
        <taxon>Flavobacteriales</taxon>
        <taxon>Weeksellaceae</taxon>
        <taxon>Riemerella</taxon>
    </lineage>
</organism>
<evidence type="ECO:0000256" key="1">
    <source>
        <dbReference type="ARBA" id="ARBA00006620"/>
    </source>
</evidence>